<protein>
    <recommendedName>
        <fullName evidence="4">Secreted protein</fullName>
    </recommendedName>
</protein>
<sequence>MSAISLLLLATAVTATAVGGAALYSARGLRRRLDDLGARLSAPAGAAAASGSQAAAASVPRARTAASAEEIRSIVAEALAEERERELAEARAFWAAQETRAETPEDGSLLAGHGTEYEVASTPSGVDSALWDALLKGRVDEDVLRILRELRERDVPEPGVFVPRQAEREIEPALDIDVEAAPADGVHGVPGPGAESADTADGAVAEPADASTAAPGSAEPHAGAAPASGPEYGTEPPEVAAARRRHPSQPEYTLSGDPSAPAGAPPSGAQVVAGHERTVGRLAELAHARTPLADVRQGPLGTLDVYLFEDGTTVCLSPGHRETAELLCAALRDGDVPVLMGGSSVSGAYALTFAYGEGRTAYLLADRVIASL</sequence>
<evidence type="ECO:0000313" key="3">
    <source>
        <dbReference type="Proteomes" id="UP000631535"/>
    </source>
</evidence>
<comment type="caution">
    <text evidence="2">The sequence shown here is derived from an EMBL/GenBank/DDBJ whole genome shotgun (WGS) entry which is preliminary data.</text>
</comment>
<evidence type="ECO:0000313" key="2">
    <source>
        <dbReference type="EMBL" id="GGO50884.1"/>
    </source>
</evidence>
<gene>
    <name evidence="2" type="ORF">GCM10012287_31670</name>
</gene>
<name>A0ABQ2MIU8_9ACTN</name>
<organism evidence="2 3">
    <name type="scientific">Streptomyces daqingensis</name>
    <dbReference type="NCBI Taxonomy" id="1472640"/>
    <lineage>
        <taxon>Bacteria</taxon>
        <taxon>Bacillati</taxon>
        <taxon>Actinomycetota</taxon>
        <taxon>Actinomycetes</taxon>
        <taxon>Kitasatosporales</taxon>
        <taxon>Streptomycetaceae</taxon>
        <taxon>Streptomyces</taxon>
    </lineage>
</organism>
<dbReference type="RefSeq" id="WP_189037768.1">
    <property type="nucleotide sequence ID" value="NZ_BMMP01000009.1"/>
</dbReference>
<keyword evidence="3" id="KW-1185">Reference proteome</keyword>
<proteinExistence type="predicted"/>
<dbReference type="Proteomes" id="UP000631535">
    <property type="component" value="Unassembled WGS sequence"/>
</dbReference>
<reference evidence="3" key="1">
    <citation type="journal article" date="2019" name="Int. J. Syst. Evol. Microbiol.">
        <title>The Global Catalogue of Microorganisms (GCM) 10K type strain sequencing project: providing services to taxonomists for standard genome sequencing and annotation.</title>
        <authorList>
            <consortium name="The Broad Institute Genomics Platform"/>
            <consortium name="The Broad Institute Genome Sequencing Center for Infectious Disease"/>
            <person name="Wu L."/>
            <person name="Ma J."/>
        </authorList>
    </citation>
    <scope>NUCLEOTIDE SEQUENCE [LARGE SCALE GENOMIC DNA]</scope>
    <source>
        <strain evidence="3">CGMCC 4.7178</strain>
    </source>
</reference>
<evidence type="ECO:0000256" key="1">
    <source>
        <dbReference type="SAM" id="MobiDB-lite"/>
    </source>
</evidence>
<evidence type="ECO:0008006" key="4">
    <source>
        <dbReference type="Google" id="ProtNLM"/>
    </source>
</evidence>
<dbReference type="EMBL" id="BMMP01000009">
    <property type="protein sequence ID" value="GGO50884.1"/>
    <property type="molecule type" value="Genomic_DNA"/>
</dbReference>
<feature type="compositionally biased region" description="Low complexity" evidence="1">
    <location>
        <begin position="255"/>
        <end position="269"/>
    </location>
</feature>
<accession>A0ABQ2MIU8</accession>
<feature type="region of interest" description="Disordered" evidence="1">
    <location>
        <begin position="182"/>
        <end position="272"/>
    </location>
</feature>